<feature type="binding site" evidence="7">
    <location>
        <position position="216"/>
    </location>
    <ligand>
        <name>Mg(2+)</name>
        <dbReference type="ChEBI" id="CHEBI:18420"/>
        <label>1</label>
    </ligand>
</feature>
<accession>A0A2N5ZLA2</accession>
<dbReference type="Proteomes" id="UP000234857">
    <property type="component" value="Unassembled WGS sequence"/>
</dbReference>
<feature type="binding site" evidence="5">
    <location>
        <position position="356"/>
    </location>
    <ligand>
        <name>L-glutamate</name>
        <dbReference type="ChEBI" id="CHEBI:29985"/>
    </ligand>
</feature>
<dbReference type="GO" id="GO:0046872">
    <property type="term" value="F:metal ion binding"/>
    <property type="evidence" value="ECO:0007669"/>
    <property type="project" value="UniProtKB-KW"/>
</dbReference>
<protein>
    <submittedName>
        <fullName evidence="12">Type I glutamate--ammonia ligase</fullName>
    </submittedName>
</protein>
<dbReference type="EMBL" id="PKTG01000029">
    <property type="protein sequence ID" value="PLX19468.1"/>
    <property type="molecule type" value="Genomic_DNA"/>
</dbReference>
<evidence type="ECO:0000259" key="11">
    <source>
        <dbReference type="PROSITE" id="PS51987"/>
    </source>
</evidence>
<dbReference type="GO" id="GO:0006542">
    <property type="term" value="P:glutamine biosynthetic process"/>
    <property type="evidence" value="ECO:0007669"/>
    <property type="project" value="InterPro"/>
</dbReference>
<dbReference type="PROSITE" id="PS51987">
    <property type="entry name" value="GS_CATALYTIC"/>
    <property type="match status" value="1"/>
</dbReference>
<dbReference type="PROSITE" id="PS51986">
    <property type="entry name" value="GS_BETA_GRASP"/>
    <property type="match status" value="1"/>
</dbReference>
<evidence type="ECO:0000256" key="3">
    <source>
        <dbReference type="ARBA" id="ARBA00022741"/>
    </source>
</evidence>
<keyword evidence="4 6" id="KW-0067">ATP-binding</keyword>
<feature type="binding site" evidence="5">
    <location>
        <position position="323"/>
    </location>
    <ligand>
        <name>L-glutamate</name>
        <dbReference type="ChEBI" id="CHEBI:29985"/>
    </ligand>
</feature>
<dbReference type="Gene3D" id="3.10.20.70">
    <property type="entry name" value="Glutamine synthetase, N-terminal domain"/>
    <property type="match status" value="1"/>
</dbReference>
<dbReference type="PANTHER" id="PTHR43407:SF1">
    <property type="entry name" value="LENGSIN"/>
    <property type="match status" value="1"/>
</dbReference>
<feature type="binding site" evidence="7">
    <location>
        <position position="208"/>
    </location>
    <ligand>
        <name>Mg(2+)</name>
        <dbReference type="ChEBI" id="CHEBI:18420"/>
        <label>1</label>
    </ligand>
</feature>
<dbReference type="InterPro" id="IPR014746">
    <property type="entry name" value="Gln_synth/guanido_kin_cat_dom"/>
</dbReference>
<dbReference type="SUPFAM" id="SSF55931">
    <property type="entry name" value="Glutamine synthetase/guanido kinase"/>
    <property type="match status" value="1"/>
</dbReference>
<feature type="binding site" evidence="6">
    <location>
        <position position="335"/>
    </location>
    <ligand>
        <name>ATP</name>
        <dbReference type="ChEBI" id="CHEBI:30616"/>
    </ligand>
</feature>
<keyword evidence="2 12" id="KW-0436">Ligase</keyword>
<evidence type="ECO:0000256" key="7">
    <source>
        <dbReference type="PIRSR" id="PIRSR604809-3"/>
    </source>
</evidence>
<comment type="cofactor">
    <cofactor evidence="7">
        <name>Mg(2+)</name>
        <dbReference type="ChEBI" id="CHEBI:18420"/>
    </cofactor>
    <text evidence="7">Binds 2 Mg(2+) ions per subunit.</text>
</comment>
<feature type="domain" description="GS catalytic" evidence="11">
    <location>
        <begin position="102"/>
        <end position="469"/>
    </location>
</feature>
<evidence type="ECO:0000256" key="2">
    <source>
        <dbReference type="ARBA" id="ARBA00022598"/>
    </source>
</evidence>
<evidence type="ECO:0000256" key="4">
    <source>
        <dbReference type="ARBA" id="ARBA00022840"/>
    </source>
</evidence>
<dbReference type="GO" id="GO:0005737">
    <property type="term" value="C:cytoplasm"/>
    <property type="evidence" value="ECO:0007669"/>
    <property type="project" value="TreeGrafter"/>
</dbReference>
<name>A0A2N5ZLA2_MUIH1</name>
<evidence type="ECO:0000256" key="9">
    <source>
        <dbReference type="RuleBase" id="RU000384"/>
    </source>
</evidence>
<dbReference type="GO" id="GO:0016020">
    <property type="term" value="C:membrane"/>
    <property type="evidence" value="ECO:0007669"/>
    <property type="project" value="TreeGrafter"/>
</dbReference>
<dbReference type="PANTHER" id="PTHR43407">
    <property type="entry name" value="GLUTAMINE SYNTHETASE"/>
    <property type="match status" value="1"/>
</dbReference>
<keyword evidence="3 6" id="KW-0547">Nucleotide-binding</keyword>
<dbReference type="GO" id="GO:0005524">
    <property type="term" value="F:ATP binding"/>
    <property type="evidence" value="ECO:0007669"/>
    <property type="project" value="UniProtKB-KW"/>
</dbReference>
<dbReference type="SMART" id="SM01230">
    <property type="entry name" value="Gln-synt_C"/>
    <property type="match status" value="1"/>
</dbReference>
<feature type="binding site" evidence="7">
    <location>
        <position position="129"/>
    </location>
    <ligand>
        <name>Mg(2+)</name>
        <dbReference type="ChEBI" id="CHEBI:18420"/>
        <label>1</label>
    </ligand>
</feature>
<dbReference type="SUPFAM" id="SSF54368">
    <property type="entry name" value="Glutamine synthetase, N-terminal domain"/>
    <property type="match status" value="1"/>
</dbReference>
<dbReference type="InterPro" id="IPR036651">
    <property type="entry name" value="Gln_synt_N_sf"/>
</dbReference>
<evidence type="ECO:0000256" key="5">
    <source>
        <dbReference type="PIRSR" id="PIRSR604809-1"/>
    </source>
</evidence>
<dbReference type="InterPro" id="IPR008146">
    <property type="entry name" value="Gln_synth_cat_dom"/>
</dbReference>
<comment type="caution">
    <text evidence="12">The sequence shown here is derived from an EMBL/GenBank/DDBJ whole genome shotgun (WGS) entry which is preliminary data.</text>
</comment>
<feature type="binding site" evidence="5">
    <location>
        <position position="335"/>
    </location>
    <ligand>
        <name>L-glutamate</name>
        <dbReference type="ChEBI" id="CHEBI:29985"/>
    </ligand>
</feature>
<dbReference type="Pfam" id="PF03951">
    <property type="entry name" value="Gln-synt_N"/>
    <property type="match status" value="1"/>
</dbReference>
<evidence type="ECO:0000313" key="12">
    <source>
        <dbReference type="EMBL" id="PLX19468.1"/>
    </source>
</evidence>
<evidence type="ECO:0000256" key="6">
    <source>
        <dbReference type="PIRSR" id="PIRSR604809-2"/>
    </source>
</evidence>
<dbReference type="InterPro" id="IPR004809">
    <property type="entry name" value="Gln_synth_I"/>
</dbReference>
<feature type="binding site" evidence="5">
    <location>
        <position position="317"/>
    </location>
    <ligand>
        <name>L-glutamate</name>
        <dbReference type="ChEBI" id="CHEBI:29985"/>
    </ligand>
</feature>
<feature type="domain" description="GS beta-grasp" evidence="10">
    <location>
        <begin position="11"/>
        <end position="95"/>
    </location>
</feature>
<evidence type="ECO:0000256" key="8">
    <source>
        <dbReference type="PROSITE-ProRule" id="PRU01330"/>
    </source>
</evidence>
<keyword evidence="7" id="KW-0460">Magnesium</keyword>
<sequence length="469" mass="53435">MKNIKELIKRENIDLIDFKISDFIGNLQHITIPACNFTSKFLKDGIGFDGSNYKFAKVENSDMVLKPDLDKYFIDEFYSHRVLSFIADSFIADTGEENLADPRNICKKTLELFQEKGIADEIMFGPEYEFHIFDDVKFEYSSERSFFQVFSRQSQKNSGNDFSNKGFHISSASGYHASLPNDTYADLRNEMTLTLGKMGIPVKYHHHEVGGAGQMEIETNFMNILDAADNSQLIRYVVKNIAKKYDKTATFMPKPIDSEAGNGFHAHMFMKKDGKNIFAVKKNGELSKTALYAIGGVLKNVKSLVALTNTSTNSYKRLIPGFEAPVKIFFGKANRSAAIRVPAYVKSKEFMRFEYRTMDSMCNPYIAFSALALAMLDGIENKIDPTKMGYGPFDVNVFTLPEEQIKSIDSLPATFDQALRTLVIENDFITKYGTFPKIVLDKYIEIKYKEFMNVTNKISPYEYLAYYDF</sequence>
<feature type="binding site" evidence="7">
    <location>
        <position position="265"/>
    </location>
    <ligand>
        <name>Mg(2+)</name>
        <dbReference type="ChEBI" id="CHEBI:18420"/>
        <label>1</label>
    </ligand>
</feature>
<gene>
    <name evidence="12" type="primary">glnA</name>
    <name evidence="12" type="ORF">C0601_01795</name>
</gene>
<organism evidence="12 13">
    <name type="scientific">Muiribacterium halophilum</name>
    <dbReference type="NCBI Taxonomy" id="2053465"/>
    <lineage>
        <taxon>Bacteria</taxon>
        <taxon>Candidatus Muiribacteriota</taxon>
        <taxon>Candidatus Muiribacteriia</taxon>
        <taxon>Candidatus Muiribacteriales</taxon>
        <taxon>Candidatus Muiribacteriaceae</taxon>
        <taxon>Candidatus Muiribacterium</taxon>
    </lineage>
</organism>
<dbReference type="AlphaFoldDB" id="A0A2N5ZLA2"/>
<evidence type="ECO:0000259" key="10">
    <source>
        <dbReference type="PROSITE" id="PS51986"/>
    </source>
</evidence>
<evidence type="ECO:0000313" key="13">
    <source>
        <dbReference type="Proteomes" id="UP000234857"/>
    </source>
</evidence>
<dbReference type="GO" id="GO:0019740">
    <property type="term" value="P:nitrogen utilization"/>
    <property type="evidence" value="ECO:0007669"/>
    <property type="project" value="TreeGrafter"/>
</dbReference>
<dbReference type="NCBIfam" id="TIGR00653">
    <property type="entry name" value="GlnA"/>
    <property type="match status" value="1"/>
</dbReference>
<comment type="similarity">
    <text evidence="1 8 9">Belongs to the glutamine synthetase family.</text>
</comment>
<dbReference type="Gene3D" id="3.30.590.10">
    <property type="entry name" value="Glutamine synthetase/guanido kinase, catalytic domain"/>
    <property type="match status" value="1"/>
</dbReference>
<dbReference type="Pfam" id="PF00120">
    <property type="entry name" value="Gln-synt_C"/>
    <property type="match status" value="1"/>
</dbReference>
<reference evidence="12 13" key="1">
    <citation type="submission" date="2017-11" db="EMBL/GenBank/DDBJ databases">
        <title>Genome-resolved metagenomics identifies genetic mobility, metabolic interactions, and unexpected diversity in perchlorate-reducing communities.</title>
        <authorList>
            <person name="Barnum T.P."/>
            <person name="Figueroa I.A."/>
            <person name="Carlstrom C.I."/>
            <person name="Lucas L.N."/>
            <person name="Engelbrektson A.L."/>
            <person name="Coates J.D."/>
        </authorList>
    </citation>
    <scope>NUCLEOTIDE SEQUENCE [LARGE SCALE GENOMIC DNA]</scope>
    <source>
        <strain evidence="12">BM706</strain>
    </source>
</reference>
<dbReference type="InterPro" id="IPR008147">
    <property type="entry name" value="Gln_synt_N"/>
</dbReference>
<feature type="binding site" evidence="7">
    <location>
        <position position="354"/>
    </location>
    <ligand>
        <name>Mg(2+)</name>
        <dbReference type="ChEBI" id="CHEBI:18420"/>
        <label>1</label>
    </ligand>
</feature>
<dbReference type="GO" id="GO:0004356">
    <property type="term" value="F:glutamine synthetase activity"/>
    <property type="evidence" value="ECO:0007669"/>
    <property type="project" value="InterPro"/>
</dbReference>
<evidence type="ECO:0000256" key="1">
    <source>
        <dbReference type="ARBA" id="ARBA00009897"/>
    </source>
</evidence>
<keyword evidence="7" id="KW-0479">Metal-binding</keyword>
<proteinExistence type="inferred from homology"/>
<feature type="binding site" evidence="7">
    <location>
        <position position="127"/>
    </location>
    <ligand>
        <name>Mg(2+)</name>
        <dbReference type="ChEBI" id="CHEBI:18420"/>
        <label>1</label>
    </ligand>
</feature>